<sequence length="141" mass="16290">METLSSHVLYKNIQSYWRHRTYERLDGGASTRKSRRTVRLGGGTKSKRRRVVLFRLKPKNFPSPKKLLVKLRDAYVGAMLSWSGGAATAPPRKRDRKSRKTNDVAKIGDFEMRMIYHIYNSVMENPRELMMISARAESSSL</sequence>
<keyword evidence="2" id="KW-1185">Reference proteome</keyword>
<dbReference type="AlphaFoldDB" id="A0AAX6F2G1"/>
<dbReference type="Proteomes" id="UP001140949">
    <property type="component" value="Unassembled WGS sequence"/>
</dbReference>
<name>A0AAX6F2G1_IRIPA</name>
<dbReference type="PANTHER" id="PTHR33702:SF25">
    <property type="entry name" value="OS05G0575200 PROTEIN"/>
    <property type="match status" value="1"/>
</dbReference>
<comment type="caution">
    <text evidence="1">The sequence shown here is derived from an EMBL/GenBank/DDBJ whole genome shotgun (WGS) entry which is preliminary data.</text>
</comment>
<organism evidence="1 2">
    <name type="scientific">Iris pallida</name>
    <name type="common">Sweet iris</name>
    <dbReference type="NCBI Taxonomy" id="29817"/>
    <lineage>
        <taxon>Eukaryota</taxon>
        <taxon>Viridiplantae</taxon>
        <taxon>Streptophyta</taxon>
        <taxon>Embryophyta</taxon>
        <taxon>Tracheophyta</taxon>
        <taxon>Spermatophyta</taxon>
        <taxon>Magnoliopsida</taxon>
        <taxon>Liliopsida</taxon>
        <taxon>Asparagales</taxon>
        <taxon>Iridaceae</taxon>
        <taxon>Iridoideae</taxon>
        <taxon>Irideae</taxon>
        <taxon>Iris</taxon>
    </lineage>
</organism>
<evidence type="ECO:0000313" key="1">
    <source>
        <dbReference type="EMBL" id="KAJ6810359.1"/>
    </source>
</evidence>
<dbReference type="PANTHER" id="PTHR33702">
    <property type="entry name" value="BNAA09G40010D PROTEIN"/>
    <property type="match status" value="1"/>
</dbReference>
<proteinExistence type="predicted"/>
<reference evidence="1" key="1">
    <citation type="journal article" date="2023" name="GigaByte">
        <title>Genome assembly of the bearded iris, Iris pallida Lam.</title>
        <authorList>
            <person name="Bruccoleri R.E."/>
            <person name="Oakeley E.J."/>
            <person name="Faust A.M.E."/>
            <person name="Altorfer M."/>
            <person name="Dessus-Babus S."/>
            <person name="Burckhardt D."/>
            <person name="Oertli M."/>
            <person name="Naumann U."/>
            <person name="Petersen F."/>
            <person name="Wong J."/>
        </authorList>
    </citation>
    <scope>NUCLEOTIDE SEQUENCE</scope>
    <source>
        <strain evidence="1">GSM-AAB239-AS_SAM_17_03QT</strain>
    </source>
</reference>
<reference evidence="1" key="2">
    <citation type="submission" date="2023-04" db="EMBL/GenBank/DDBJ databases">
        <authorList>
            <person name="Bruccoleri R.E."/>
            <person name="Oakeley E.J."/>
            <person name="Faust A.-M."/>
            <person name="Dessus-Babus S."/>
            <person name="Altorfer M."/>
            <person name="Burckhardt D."/>
            <person name="Oertli M."/>
            <person name="Naumann U."/>
            <person name="Petersen F."/>
            <person name="Wong J."/>
        </authorList>
    </citation>
    <scope>NUCLEOTIDE SEQUENCE</scope>
    <source>
        <strain evidence="1">GSM-AAB239-AS_SAM_17_03QT</strain>
        <tissue evidence="1">Leaf</tissue>
    </source>
</reference>
<protein>
    <submittedName>
        <fullName evidence="1">Uncharacterized protein</fullName>
    </submittedName>
</protein>
<accession>A0AAX6F2G1</accession>
<gene>
    <name evidence="1" type="ORF">M6B38_159065</name>
</gene>
<dbReference type="EMBL" id="JANAVB010032616">
    <property type="protein sequence ID" value="KAJ6810359.1"/>
    <property type="molecule type" value="Genomic_DNA"/>
</dbReference>
<evidence type="ECO:0000313" key="2">
    <source>
        <dbReference type="Proteomes" id="UP001140949"/>
    </source>
</evidence>